<reference evidence="2" key="1">
    <citation type="submission" date="2024-03" db="EMBL/GenBank/DDBJ databases">
        <title>WGS assembly of Saponaria officinalis var. Norfolk2.</title>
        <authorList>
            <person name="Jenkins J."/>
            <person name="Shu S."/>
            <person name="Grimwood J."/>
            <person name="Barry K."/>
            <person name="Goodstein D."/>
            <person name="Schmutz J."/>
            <person name="Leebens-Mack J."/>
            <person name="Osbourn A."/>
        </authorList>
    </citation>
    <scope>NUCLEOTIDE SEQUENCE [LARGE SCALE GENOMIC DNA]</scope>
    <source>
        <strain evidence="2">JIC</strain>
    </source>
</reference>
<name>A0AAW1N993_SAPOF</name>
<evidence type="ECO:0000313" key="3">
    <source>
        <dbReference type="Proteomes" id="UP001443914"/>
    </source>
</evidence>
<keyword evidence="1" id="KW-1133">Transmembrane helix</keyword>
<comment type="caution">
    <text evidence="2">The sequence shown here is derived from an EMBL/GenBank/DDBJ whole genome shotgun (WGS) entry which is preliminary data.</text>
</comment>
<keyword evidence="1" id="KW-0812">Transmembrane</keyword>
<keyword evidence="3" id="KW-1185">Reference proteome</keyword>
<dbReference type="EMBL" id="JBDFQZ010000001">
    <property type="protein sequence ID" value="KAK9756351.1"/>
    <property type="molecule type" value="Genomic_DNA"/>
</dbReference>
<feature type="transmembrane region" description="Helical" evidence="1">
    <location>
        <begin position="133"/>
        <end position="156"/>
    </location>
</feature>
<evidence type="ECO:0000256" key="1">
    <source>
        <dbReference type="SAM" id="Phobius"/>
    </source>
</evidence>
<sequence>MSKKKSLESCTYLKPNLTFIFIPGHRHHCTVSLIFTTSFHRVYVMHSRLTHHHSAAPFHCVISLSLLLNVSLSTVPLAATSKRTRVSHHATLIHHRTTCAVHPVQLRKHVIGTLHPQCSLAWSMLYSRMLRSLIRFVASALCLMLFNLLVLSIHGLRNLFLVIMIL</sequence>
<evidence type="ECO:0000313" key="2">
    <source>
        <dbReference type="EMBL" id="KAK9756351.1"/>
    </source>
</evidence>
<accession>A0AAW1N993</accession>
<protein>
    <submittedName>
        <fullName evidence="2">Uncharacterized protein</fullName>
    </submittedName>
</protein>
<dbReference type="AlphaFoldDB" id="A0AAW1N993"/>
<dbReference type="Proteomes" id="UP001443914">
    <property type="component" value="Unassembled WGS sequence"/>
</dbReference>
<gene>
    <name evidence="2" type="ORF">RND81_01G090900</name>
</gene>
<keyword evidence="1" id="KW-0472">Membrane</keyword>
<proteinExistence type="predicted"/>
<organism evidence="2 3">
    <name type="scientific">Saponaria officinalis</name>
    <name type="common">Common soapwort</name>
    <name type="synonym">Lychnis saponaria</name>
    <dbReference type="NCBI Taxonomy" id="3572"/>
    <lineage>
        <taxon>Eukaryota</taxon>
        <taxon>Viridiplantae</taxon>
        <taxon>Streptophyta</taxon>
        <taxon>Embryophyta</taxon>
        <taxon>Tracheophyta</taxon>
        <taxon>Spermatophyta</taxon>
        <taxon>Magnoliopsida</taxon>
        <taxon>eudicotyledons</taxon>
        <taxon>Gunneridae</taxon>
        <taxon>Pentapetalae</taxon>
        <taxon>Caryophyllales</taxon>
        <taxon>Caryophyllaceae</taxon>
        <taxon>Caryophylleae</taxon>
        <taxon>Saponaria</taxon>
    </lineage>
</organism>